<name>A0ABS0D5L0_9NOCA</name>
<evidence type="ECO:0000256" key="9">
    <source>
        <dbReference type="ARBA" id="ARBA00038983"/>
    </source>
</evidence>
<dbReference type="SUPFAM" id="SSF51735">
    <property type="entry name" value="NAD(P)-binding Rossmann-fold domains"/>
    <property type="match status" value="1"/>
</dbReference>
<sequence length="231" mass="23871">MSSTPDRPVAVVGATGRLGRAVTEACARHGVRVVTVADSTSWTIGEEPAGVVIDASRPDALDAVAEHCAATGAALLSCVSGRPPQAAATLSALSRQVPVLIAANLSPLHWLQARAAELAARLAVALVPDAEFTVIDRHPTTKLDAPSATAKNLAALLPEQTTVLAQRYGHAVSDHHVVLTAGAESWESIHRVRDLRGPATAALTLAAWLEQARPGLYTAAEVFAELAGAQA</sequence>
<dbReference type="PANTHER" id="PTHR20836:SF0">
    <property type="entry name" value="4-HYDROXY-TETRAHYDRODIPICOLINATE REDUCTASE 1, CHLOROPLASTIC-RELATED"/>
    <property type="match status" value="1"/>
</dbReference>
<evidence type="ECO:0000256" key="2">
    <source>
        <dbReference type="ARBA" id="ARBA00022605"/>
    </source>
</evidence>
<keyword evidence="3" id="KW-0521">NADP</keyword>
<evidence type="ECO:0000313" key="14">
    <source>
        <dbReference type="EMBL" id="MBF6352952.1"/>
    </source>
</evidence>
<dbReference type="Pfam" id="PF05173">
    <property type="entry name" value="DapB_C"/>
    <property type="match status" value="1"/>
</dbReference>
<evidence type="ECO:0000313" key="15">
    <source>
        <dbReference type="Proteomes" id="UP000707731"/>
    </source>
</evidence>
<proteinExistence type="inferred from homology"/>
<keyword evidence="6" id="KW-0520">NAD</keyword>
<comment type="pathway">
    <text evidence="8">Amino-acid biosynthesis; L-lysine biosynthesis via DAP pathway; (S)-tetrahydrodipicolinate from L-aspartate: step 4/4.</text>
</comment>
<protein>
    <recommendedName>
        <fullName evidence="9">4-hydroxy-tetrahydrodipicolinate reductase</fullName>
        <ecNumber evidence="9">1.17.1.8</ecNumber>
    </recommendedName>
</protein>
<dbReference type="Proteomes" id="UP000707731">
    <property type="component" value="Unassembled WGS sequence"/>
</dbReference>
<dbReference type="RefSeq" id="WP_194999928.1">
    <property type="nucleotide sequence ID" value="NZ_JADLQN010000001.1"/>
</dbReference>
<dbReference type="SUPFAM" id="SSF55347">
    <property type="entry name" value="Glyceraldehyde-3-phosphate dehydrogenase-like, C-terminal domain"/>
    <property type="match status" value="1"/>
</dbReference>
<keyword evidence="5" id="KW-0560">Oxidoreductase</keyword>
<comment type="catalytic activity">
    <reaction evidence="11">
        <text>(S)-2,3,4,5-tetrahydrodipicolinate + NAD(+) + H2O = (2S,4S)-4-hydroxy-2,3,4,5-tetrahydrodipicolinate + NADH + H(+)</text>
        <dbReference type="Rhea" id="RHEA:35323"/>
        <dbReference type="ChEBI" id="CHEBI:15377"/>
        <dbReference type="ChEBI" id="CHEBI:15378"/>
        <dbReference type="ChEBI" id="CHEBI:16845"/>
        <dbReference type="ChEBI" id="CHEBI:57540"/>
        <dbReference type="ChEBI" id="CHEBI:57945"/>
        <dbReference type="ChEBI" id="CHEBI:67139"/>
        <dbReference type="EC" id="1.17.1.8"/>
    </reaction>
</comment>
<dbReference type="Gene3D" id="3.30.360.10">
    <property type="entry name" value="Dihydrodipicolinate Reductase, domain 2"/>
    <property type="match status" value="1"/>
</dbReference>
<keyword evidence="15" id="KW-1185">Reference proteome</keyword>
<feature type="domain" description="Dihydrodipicolinate reductase C-terminal" evidence="13">
    <location>
        <begin position="118"/>
        <end position="222"/>
    </location>
</feature>
<dbReference type="PANTHER" id="PTHR20836">
    <property type="entry name" value="DIHYDRODIPICOLINATE REDUCTASE"/>
    <property type="match status" value="1"/>
</dbReference>
<evidence type="ECO:0000256" key="7">
    <source>
        <dbReference type="ARBA" id="ARBA00023154"/>
    </source>
</evidence>
<comment type="caution">
    <text evidence="14">The sequence shown here is derived from an EMBL/GenBank/DDBJ whole genome shotgun (WGS) entry which is preliminary data.</text>
</comment>
<evidence type="ECO:0000256" key="10">
    <source>
        <dbReference type="ARBA" id="ARBA00049080"/>
    </source>
</evidence>
<keyword evidence="7" id="KW-0457">Lysine biosynthesis</keyword>
<dbReference type="EMBL" id="JADLQN010000001">
    <property type="protein sequence ID" value="MBF6352952.1"/>
    <property type="molecule type" value="Genomic_DNA"/>
</dbReference>
<gene>
    <name evidence="14" type="ORF">IU449_00045</name>
</gene>
<dbReference type="InterPro" id="IPR022663">
    <property type="entry name" value="DapB_C"/>
</dbReference>
<dbReference type="InterPro" id="IPR023940">
    <property type="entry name" value="DHDPR_bac"/>
</dbReference>
<evidence type="ECO:0000256" key="1">
    <source>
        <dbReference type="ARBA" id="ARBA00006642"/>
    </source>
</evidence>
<dbReference type="Pfam" id="PF01113">
    <property type="entry name" value="DapB_N"/>
    <property type="match status" value="1"/>
</dbReference>
<comment type="similarity">
    <text evidence="1">Belongs to the DapB family.</text>
</comment>
<keyword evidence="4" id="KW-0220">Diaminopimelate biosynthesis</keyword>
<evidence type="ECO:0000259" key="12">
    <source>
        <dbReference type="Pfam" id="PF01113"/>
    </source>
</evidence>
<organism evidence="14 15">
    <name type="scientific">Nocardia higoensis</name>
    <dbReference type="NCBI Taxonomy" id="228599"/>
    <lineage>
        <taxon>Bacteria</taxon>
        <taxon>Bacillati</taxon>
        <taxon>Actinomycetota</taxon>
        <taxon>Actinomycetes</taxon>
        <taxon>Mycobacteriales</taxon>
        <taxon>Nocardiaceae</taxon>
        <taxon>Nocardia</taxon>
    </lineage>
</organism>
<evidence type="ECO:0000256" key="3">
    <source>
        <dbReference type="ARBA" id="ARBA00022857"/>
    </source>
</evidence>
<dbReference type="PIRSF" id="PIRSF000161">
    <property type="entry name" value="DHPR"/>
    <property type="match status" value="1"/>
</dbReference>
<feature type="domain" description="Dihydrodipicolinate reductase N-terminal" evidence="12">
    <location>
        <begin position="9"/>
        <end position="104"/>
    </location>
</feature>
<reference evidence="14 15" key="1">
    <citation type="submission" date="2020-10" db="EMBL/GenBank/DDBJ databases">
        <title>Identification of Nocardia species via Next-generation sequencing and recognition of intraspecies genetic diversity.</title>
        <authorList>
            <person name="Li P."/>
            <person name="Li P."/>
            <person name="Lu B."/>
        </authorList>
    </citation>
    <scope>NUCLEOTIDE SEQUENCE [LARGE SCALE GENOMIC DNA]</scope>
    <source>
        <strain evidence="14 15">BJ06-0143</strain>
    </source>
</reference>
<evidence type="ECO:0000256" key="8">
    <source>
        <dbReference type="ARBA" id="ARBA00037922"/>
    </source>
</evidence>
<evidence type="ECO:0000256" key="5">
    <source>
        <dbReference type="ARBA" id="ARBA00023002"/>
    </source>
</evidence>
<evidence type="ECO:0000256" key="6">
    <source>
        <dbReference type="ARBA" id="ARBA00023027"/>
    </source>
</evidence>
<comment type="catalytic activity">
    <reaction evidence="10">
        <text>(S)-2,3,4,5-tetrahydrodipicolinate + NADP(+) + H2O = (2S,4S)-4-hydroxy-2,3,4,5-tetrahydrodipicolinate + NADPH + H(+)</text>
        <dbReference type="Rhea" id="RHEA:35331"/>
        <dbReference type="ChEBI" id="CHEBI:15377"/>
        <dbReference type="ChEBI" id="CHEBI:15378"/>
        <dbReference type="ChEBI" id="CHEBI:16845"/>
        <dbReference type="ChEBI" id="CHEBI:57783"/>
        <dbReference type="ChEBI" id="CHEBI:58349"/>
        <dbReference type="ChEBI" id="CHEBI:67139"/>
        <dbReference type="EC" id="1.17.1.8"/>
    </reaction>
</comment>
<dbReference type="InterPro" id="IPR000846">
    <property type="entry name" value="DapB_N"/>
</dbReference>
<dbReference type="InterPro" id="IPR036291">
    <property type="entry name" value="NAD(P)-bd_dom_sf"/>
</dbReference>
<evidence type="ECO:0000259" key="13">
    <source>
        <dbReference type="Pfam" id="PF05173"/>
    </source>
</evidence>
<keyword evidence="2" id="KW-0028">Amino-acid biosynthesis</keyword>
<evidence type="ECO:0000256" key="4">
    <source>
        <dbReference type="ARBA" id="ARBA00022915"/>
    </source>
</evidence>
<accession>A0ABS0D5L0</accession>
<dbReference type="EC" id="1.17.1.8" evidence="9"/>
<evidence type="ECO:0000256" key="11">
    <source>
        <dbReference type="ARBA" id="ARBA00049396"/>
    </source>
</evidence>
<dbReference type="Gene3D" id="3.40.50.720">
    <property type="entry name" value="NAD(P)-binding Rossmann-like Domain"/>
    <property type="match status" value="1"/>
</dbReference>